<evidence type="ECO:0000256" key="7">
    <source>
        <dbReference type="ARBA" id="ARBA00023136"/>
    </source>
</evidence>
<dbReference type="RefSeq" id="WP_232189278.1">
    <property type="nucleotide sequence ID" value="NZ_JAIOAP010000018.1"/>
</dbReference>
<dbReference type="Gene3D" id="3.30.460.20">
    <property type="entry name" value="CorA soluble domain-like"/>
    <property type="match status" value="1"/>
</dbReference>
<evidence type="ECO:0000313" key="10">
    <source>
        <dbReference type="Proteomes" id="UP001493487"/>
    </source>
</evidence>
<evidence type="ECO:0000256" key="5">
    <source>
        <dbReference type="ARBA" id="ARBA00022692"/>
    </source>
</evidence>
<evidence type="ECO:0000256" key="3">
    <source>
        <dbReference type="ARBA" id="ARBA00022448"/>
    </source>
</evidence>
<evidence type="ECO:0000313" key="9">
    <source>
        <dbReference type="EMBL" id="MEQ4486065.1"/>
    </source>
</evidence>
<protein>
    <recommendedName>
        <fullName evidence="8">Magnesium transport protein CorA</fullName>
    </recommendedName>
</protein>
<keyword evidence="3 8" id="KW-0813">Transport</keyword>
<dbReference type="SUPFAM" id="SSF144083">
    <property type="entry name" value="Magnesium transport protein CorA, transmembrane region"/>
    <property type="match status" value="1"/>
</dbReference>
<keyword evidence="8" id="KW-0406">Ion transport</keyword>
<proteinExistence type="inferred from homology"/>
<feature type="transmembrane region" description="Helical" evidence="8">
    <location>
        <begin position="260"/>
        <end position="283"/>
    </location>
</feature>
<dbReference type="PANTHER" id="PTHR46494:SF1">
    <property type="entry name" value="CORA FAMILY METAL ION TRANSPORTER (EUROFUNG)"/>
    <property type="match status" value="1"/>
</dbReference>
<dbReference type="Gene3D" id="1.20.58.340">
    <property type="entry name" value="Magnesium transport protein CorA, transmembrane region"/>
    <property type="match status" value="2"/>
</dbReference>
<dbReference type="InterPro" id="IPR045861">
    <property type="entry name" value="CorA_cytoplasmic_dom"/>
</dbReference>
<keyword evidence="7 8" id="KW-0472">Membrane</keyword>
<dbReference type="NCBIfam" id="TIGR00383">
    <property type="entry name" value="corA"/>
    <property type="match status" value="1"/>
</dbReference>
<sequence length="326" mass="38090">MIRIVAMTRDGDMQTDLSLSDMKDEKFAWYWADFDQPSPEETKFLSDHFSFHKLAIEDCVHHIPRPKADFYGDYKFLVVHSLKGEYLLPEEVDIFLSEKYIVTFHLDHNETVKKAMDKLIQKHHVATSPIFTAYLVIDEMVDDFFPPLLKIEERLDEVENMSVKHASGHIFDAVYDIRADLLKIRSVVHPMRDLLYRMVNSERLGLNEENKLHFMDVYDHLLKLSEKLADDRDTTADIVENVNSVLNHRTNQITLKTNDIVLLLTIISVIFIPLTFIVGVYGMNFDNIPELHWKYGYFIAWGVMIAIAVTLFVIFKKKGWFNKESN</sequence>
<dbReference type="Pfam" id="PF01544">
    <property type="entry name" value="CorA"/>
    <property type="match status" value="1"/>
</dbReference>
<evidence type="ECO:0000256" key="8">
    <source>
        <dbReference type="RuleBase" id="RU362010"/>
    </source>
</evidence>
<dbReference type="InterPro" id="IPR002523">
    <property type="entry name" value="MgTranspt_CorA/ZnTranspt_ZntB"/>
</dbReference>
<comment type="similarity">
    <text evidence="2 8">Belongs to the CorA metal ion transporter (MIT) (TC 1.A.35) family.</text>
</comment>
<keyword evidence="8" id="KW-0460">Magnesium</keyword>
<keyword evidence="6 8" id="KW-1133">Transmembrane helix</keyword>
<keyword evidence="5 8" id="KW-0812">Transmembrane</keyword>
<comment type="function">
    <text evidence="8">Mediates influx of magnesium ions.</text>
</comment>
<dbReference type="SUPFAM" id="SSF143865">
    <property type="entry name" value="CorA soluble domain-like"/>
    <property type="match status" value="1"/>
</dbReference>
<evidence type="ECO:0000256" key="1">
    <source>
        <dbReference type="ARBA" id="ARBA00004651"/>
    </source>
</evidence>
<dbReference type="PANTHER" id="PTHR46494">
    <property type="entry name" value="CORA FAMILY METAL ION TRANSPORTER (EUROFUNG)"/>
    <property type="match status" value="1"/>
</dbReference>
<dbReference type="CDD" id="cd12831">
    <property type="entry name" value="TmCorA-like_u2"/>
    <property type="match status" value="1"/>
</dbReference>
<dbReference type="InterPro" id="IPR045863">
    <property type="entry name" value="CorA_TM1_TM2"/>
</dbReference>
<name>A0ABV1L151_9BACL</name>
<reference evidence="9 10" key="1">
    <citation type="journal article" date="2023" name="Genome Announc.">
        <title>Pan-Genome Analyses of the Genus Cohnella and Proposal of the Novel Species Cohnella silvisoli sp. nov., Isolated from Forest Soil.</title>
        <authorList>
            <person name="Wang C."/>
            <person name="Mao L."/>
            <person name="Bao G."/>
            <person name="Zhu H."/>
        </authorList>
    </citation>
    <scope>NUCLEOTIDE SEQUENCE [LARGE SCALE GENOMIC DNA]</scope>
    <source>
        <strain evidence="9 10">NL03-T5-1</strain>
    </source>
</reference>
<dbReference type="InterPro" id="IPR004488">
    <property type="entry name" value="Mg/Co-transport_prot_CorA"/>
</dbReference>
<keyword evidence="4 8" id="KW-1003">Cell membrane</keyword>
<dbReference type="EMBL" id="JASKHM010000019">
    <property type="protein sequence ID" value="MEQ4486065.1"/>
    <property type="molecule type" value="Genomic_DNA"/>
</dbReference>
<evidence type="ECO:0000256" key="2">
    <source>
        <dbReference type="ARBA" id="ARBA00009765"/>
    </source>
</evidence>
<comment type="caution">
    <text evidence="9">The sequence shown here is derived from an EMBL/GenBank/DDBJ whole genome shotgun (WGS) entry which is preliminary data.</text>
</comment>
<gene>
    <name evidence="8 9" type="primary">corA</name>
    <name evidence="9" type="ORF">QJS35_27165</name>
</gene>
<evidence type="ECO:0000256" key="6">
    <source>
        <dbReference type="ARBA" id="ARBA00022989"/>
    </source>
</evidence>
<feature type="transmembrane region" description="Helical" evidence="8">
    <location>
        <begin position="295"/>
        <end position="315"/>
    </location>
</feature>
<comment type="subcellular location">
    <subcellularLocation>
        <location evidence="1">Cell membrane</location>
        <topology evidence="1">Multi-pass membrane protein</topology>
    </subcellularLocation>
    <subcellularLocation>
        <location evidence="8">Membrane</location>
        <topology evidence="8">Multi-pass membrane protein</topology>
    </subcellularLocation>
</comment>
<evidence type="ECO:0000256" key="4">
    <source>
        <dbReference type="ARBA" id="ARBA00022475"/>
    </source>
</evidence>
<keyword evidence="10" id="KW-1185">Reference proteome</keyword>
<organism evidence="9 10">
    <name type="scientific">Cohnella silvisoli</name>
    <dbReference type="NCBI Taxonomy" id="2873699"/>
    <lineage>
        <taxon>Bacteria</taxon>
        <taxon>Bacillati</taxon>
        <taxon>Bacillota</taxon>
        <taxon>Bacilli</taxon>
        <taxon>Bacillales</taxon>
        <taxon>Paenibacillaceae</taxon>
        <taxon>Cohnella</taxon>
    </lineage>
</organism>
<dbReference type="Proteomes" id="UP001493487">
    <property type="component" value="Unassembled WGS sequence"/>
</dbReference>
<accession>A0ABV1L151</accession>